<evidence type="ECO:0000313" key="6">
    <source>
        <dbReference type="Proteomes" id="UP000297866"/>
    </source>
</evidence>
<dbReference type="OrthoDB" id="9805514at2"/>
<dbReference type="InterPro" id="IPR032823">
    <property type="entry name" value="BCA_ABC_TP_C"/>
</dbReference>
<dbReference type="GO" id="GO:0005524">
    <property type="term" value="F:ATP binding"/>
    <property type="evidence" value="ECO:0007669"/>
    <property type="project" value="UniProtKB-KW"/>
</dbReference>
<dbReference type="SUPFAM" id="SSF52540">
    <property type="entry name" value="P-loop containing nucleoside triphosphate hydrolases"/>
    <property type="match status" value="1"/>
</dbReference>
<dbReference type="GO" id="GO:0042941">
    <property type="term" value="P:D-alanine transmembrane transport"/>
    <property type="evidence" value="ECO:0007669"/>
    <property type="project" value="TreeGrafter"/>
</dbReference>
<name>A0A4R8UH63_9MICO</name>
<evidence type="ECO:0000313" key="5">
    <source>
        <dbReference type="EMBL" id="TFB52448.1"/>
    </source>
</evidence>
<keyword evidence="3 5" id="KW-0067">ATP-binding</keyword>
<dbReference type="PANTHER" id="PTHR45772:SF7">
    <property type="entry name" value="AMINO ACID ABC TRANSPORTER ATP-BINDING PROTEIN"/>
    <property type="match status" value="1"/>
</dbReference>
<sequence>MANGIVVAPGASAATASEGAFLEVEGLGVTFGGLTALSGYALNLEQGRLLGIIGPNGAGKTTLFNLLTGLVPPTTGSVVLNGRDITGAKPHVLAGAGVARTFQNIRNIRGLSVIDNVKVALGLHEAPSLLSTIFYTPGYRAGQARTEQKARDLLQLLNLDDVRDLPGDGLPYGAQRRLEIACALALEPKLLLLDEPAAGMNPTETIELMELIKRVHREFALTIMLIEHNVHFIMNTCERIQVLNYGRLIADGEPSYIRKHPAVIEAYLGAGAHDA</sequence>
<dbReference type="FunFam" id="3.40.50.300:FF:000421">
    <property type="entry name" value="Branched-chain amino acid ABC transporter ATP-binding protein"/>
    <property type="match status" value="1"/>
</dbReference>
<protein>
    <submittedName>
        <fullName evidence="5">ABC transporter ATP-binding protein</fullName>
    </submittedName>
</protein>
<dbReference type="EMBL" id="SOEZ01000035">
    <property type="protein sequence ID" value="TFB52448.1"/>
    <property type="molecule type" value="Genomic_DNA"/>
</dbReference>
<reference evidence="5 6" key="1">
    <citation type="submission" date="2019-03" db="EMBL/GenBank/DDBJ databases">
        <title>Genomics of glacier-inhabiting Cryobacterium strains.</title>
        <authorList>
            <person name="Liu Q."/>
            <person name="Xin Y.-H."/>
        </authorList>
    </citation>
    <scope>NUCLEOTIDE SEQUENCE [LARGE SCALE GENOMIC DNA]</scope>
    <source>
        <strain evidence="5 6">Sr47</strain>
    </source>
</reference>
<dbReference type="PANTHER" id="PTHR45772">
    <property type="entry name" value="CONSERVED COMPONENT OF ABC TRANSPORTER FOR NATURAL AMINO ACIDS-RELATED"/>
    <property type="match status" value="1"/>
</dbReference>
<dbReference type="InterPro" id="IPR003439">
    <property type="entry name" value="ABC_transporter-like_ATP-bd"/>
</dbReference>
<accession>A0A4R8UH63</accession>
<dbReference type="InterPro" id="IPR027417">
    <property type="entry name" value="P-loop_NTPase"/>
</dbReference>
<keyword evidence="2" id="KW-0547">Nucleotide-binding</keyword>
<dbReference type="PROSITE" id="PS50893">
    <property type="entry name" value="ABC_TRANSPORTER_2"/>
    <property type="match status" value="1"/>
</dbReference>
<dbReference type="Pfam" id="PF00005">
    <property type="entry name" value="ABC_tran"/>
    <property type="match status" value="1"/>
</dbReference>
<dbReference type="Proteomes" id="UP000297866">
    <property type="component" value="Unassembled WGS sequence"/>
</dbReference>
<keyword evidence="1" id="KW-0813">Transport</keyword>
<dbReference type="GO" id="GO:0015188">
    <property type="term" value="F:L-isoleucine transmembrane transporter activity"/>
    <property type="evidence" value="ECO:0007669"/>
    <property type="project" value="TreeGrafter"/>
</dbReference>
<dbReference type="InterPro" id="IPR051120">
    <property type="entry name" value="ABC_AA/LPS_Transport"/>
</dbReference>
<dbReference type="Gene3D" id="3.40.50.300">
    <property type="entry name" value="P-loop containing nucleotide triphosphate hydrolases"/>
    <property type="match status" value="1"/>
</dbReference>
<dbReference type="AlphaFoldDB" id="A0A4R8UH63"/>
<dbReference type="GO" id="GO:1903805">
    <property type="term" value="P:L-valine import across plasma membrane"/>
    <property type="evidence" value="ECO:0007669"/>
    <property type="project" value="TreeGrafter"/>
</dbReference>
<evidence type="ECO:0000256" key="3">
    <source>
        <dbReference type="ARBA" id="ARBA00022840"/>
    </source>
</evidence>
<feature type="domain" description="ABC transporter" evidence="4">
    <location>
        <begin position="22"/>
        <end position="270"/>
    </location>
</feature>
<dbReference type="CDD" id="cd03219">
    <property type="entry name" value="ABC_Mj1267_LivG_branched"/>
    <property type="match status" value="1"/>
</dbReference>
<dbReference type="GO" id="GO:0015808">
    <property type="term" value="P:L-alanine transport"/>
    <property type="evidence" value="ECO:0007669"/>
    <property type="project" value="TreeGrafter"/>
</dbReference>
<dbReference type="GO" id="GO:0005886">
    <property type="term" value="C:plasma membrane"/>
    <property type="evidence" value="ECO:0007669"/>
    <property type="project" value="TreeGrafter"/>
</dbReference>
<evidence type="ECO:0000256" key="1">
    <source>
        <dbReference type="ARBA" id="ARBA00022448"/>
    </source>
</evidence>
<dbReference type="GO" id="GO:0016887">
    <property type="term" value="F:ATP hydrolysis activity"/>
    <property type="evidence" value="ECO:0007669"/>
    <property type="project" value="InterPro"/>
</dbReference>
<dbReference type="GO" id="GO:1903806">
    <property type="term" value="P:L-isoleucine import across plasma membrane"/>
    <property type="evidence" value="ECO:0007669"/>
    <property type="project" value="TreeGrafter"/>
</dbReference>
<dbReference type="RefSeq" id="WP_134489285.1">
    <property type="nucleotide sequence ID" value="NZ_SOEZ01000035.1"/>
</dbReference>
<organism evidence="5 6">
    <name type="scientific">Cryobacterium tagatosivorans</name>
    <dbReference type="NCBI Taxonomy" id="1259199"/>
    <lineage>
        <taxon>Bacteria</taxon>
        <taxon>Bacillati</taxon>
        <taxon>Actinomycetota</taxon>
        <taxon>Actinomycetes</taxon>
        <taxon>Micrococcales</taxon>
        <taxon>Microbacteriaceae</taxon>
        <taxon>Cryobacterium</taxon>
    </lineage>
</organism>
<gene>
    <name evidence="5" type="ORF">E3O23_06435</name>
</gene>
<comment type="caution">
    <text evidence="5">The sequence shown here is derived from an EMBL/GenBank/DDBJ whole genome shotgun (WGS) entry which is preliminary data.</text>
</comment>
<evidence type="ECO:0000259" key="4">
    <source>
        <dbReference type="PROSITE" id="PS50893"/>
    </source>
</evidence>
<evidence type="ECO:0000256" key="2">
    <source>
        <dbReference type="ARBA" id="ARBA00022741"/>
    </source>
</evidence>
<dbReference type="Pfam" id="PF12399">
    <property type="entry name" value="BCA_ABC_TP_C"/>
    <property type="match status" value="1"/>
</dbReference>
<dbReference type="InterPro" id="IPR003593">
    <property type="entry name" value="AAA+_ATPase"/>
</dbReference>
<proteinExistence type="predicted"/>
<dbReference type="SMART" id="SM00382">
    <property type="entry name" value="AAA"/>
    <property type="match status" value="1"/>
</dbReference>
<dbReference type="GO" id="GO:0005304">
    <property type="term" value="F:L-valine transmembrane transporter activity"/>
    <property type="evidence" value="ECO:0007669"/>
    <property type="project" value="TreeGrafter"/>
</dbReference>
<dbReference type="GO" id="GO:0015192">
    <property type="term" value="F:L-phenylalanine transmembrane transporter activity"/>
    <property type="evidence" value="ECO:0007669"/>
    <property type="project" value="TreeGrafter"/>
</dbReference>
<keyword evidence="6" id="KW-1185">Reference proteome</keyword>